<reference evidence="15 16" key="1">
    <citation type="submission" date="2022-01" db="EMBL/GenBank/DDBJ databases">
        <title>Paraglaciecola sp. G1-23.</title>
        <authorList>
            <person name="Jin M.S."/>
            <person name="Han D.M."/>
            <person name="Kim H.M."/>
            <person name="Jeon C.O."/>
        </authorList>
    </citation>
    <scope>NUCLEOTIDE SEQUENCE [LARGE SCALE GENOMIC DNA]</scope>
    <source>
        <strain evidence="15 16">G1-23</strain>
    </source>
</reference>
<keyword evidence="11 13" id="KW-0472">Membrane</keyword>
<evidence type="ECO:0000256" key="6">
    <source>
        <dbReference type="ARBA" id="ARBA00022692"/>
    </source>
</evidence>
<evidence type="ECO:0000256" key="4">
    <source>
        <dbReference type="ARBA" id="ARBA00022475"/>
    </source>
</evidence>
<dbReference type="PANTHER" id="PTHR30529">
    <property type="entry name" value="CYTOCHROME B561"/>
    <property type="match status" value="1"/>
</dbReference>
<proteinExistence type="inferred from homology"/>
<keyword evidence="4" id="KW-1003">Cell membrane</keyword>
<evidence type="ECO:0000256" key="11">
    <source>
        <dbReference type="ARBA" id="ARBA00023136"/>
    </source>
</evidence>
<evidence type="ECO:0000256" key="12">
    <source>
        <dbReference type="ARBA" id="ARBA00037975"/>
    </source>
</evidence>
<comment type="cofactor">
    <cofactor evidence="1">
        <name>heme b</name>
        <dbReference type="ChEBI" id="CHEBI:60344"/>
    </cofactor>
</comment>
<evidence type="ECO:0000256" key="9">
    <source>
        <dbReference type="ARBA" id="ARBA00022989"/>
    </source>
</evidence>
<dbReference type="RefSeq" id="WP_235311364.1">
    <property type="nucleotide sequence ID" value="NZ_JAKGAS010000003.1"/>
</dbReference>
<dbReference type="PANTHER" id="PTHR30529:SF7">
    <property type="entry name" value="CYTOCHROME B561 BACTERIAL_NI-HYDROGENASE DOMAIN-CONTAINING PROTEIN"/>
    <property type="match status" value="1"/>
</dbReference>
<dbReference type="Proteomes" id="UP001521137">
    <property type="component" value="Unassembled WGS sequence"/>
</dbReference>
<organism evidence="15 16">
    <name type="scientific">Paraglaciecola algarum</name>
    <dbReference type="NCBI Taxonomy" id="3050085"/>
    <lineage>
        <taxon>Bacteria</taxon>
        <taxon>Pseudomonadati</taxon>
        <taxon>Pseudomonadota</taxon>
        <taxon>Gammaproteobacteria</taxon>
        <taxon>Alteromonadales</taxon>
        <taxon>Alteromonadaceae</taxon>
        <taxon>Paraglaciecola</taxon>
    </lineage>
</organism>
<feature type="domain" description="Cytochrome b561 bacterial/Ni-hydrogenase" evidence="14">
    <location>
        <begin position="15"/>
        <end position="182"/>
    </location>
</feature>
<feature type="transmembrane region" description="Helical" evidence="13">
    <location>
        <begin position="20"/>
        <end position="42"/>
    </location>
</feature>
<dbReference type="SUPFAM" id="SSF81342">
    <property type="entry name" value="Transmembrane di-heme cytochromes"/>
    <property type="match status" value="1"/>
</dbReference>
<evidence type="ECO:0000313" key="16">
    <source>
        <dbReference type="Proteomes" id="UP001521137"/>
    </source>
</evidence>
<gene>
    <name evidence="15" type="ORF">L0668_06920</name>
</gene>
<keyword evidence="8" id="KW-0249">Electron transport</keyword>
<dbReference type="InterPro" id="IPR052168">
    <property type="entry name" value="Cytochrome_b561_oxidase"/>
</dbReference>
<feature type="transmembrane region" description="Helical" evidence="13">
    <location>
        <begin position="95"/>
        <end position="115"/>
    </location>
</feature>
<accession>A0ABS9D847</accession>
<comment type="similarity">
    <text evidence="12">Belongs to the cytochrome b561 family.</text>
</comment>
<sequence>MPLDPKYKDNPNSYGYISVINHWLIAVLVIVMLFLGLSLEFADLGSQKRNMLSLHKSLGAIVLILGTWRVLWRVFNGFPARNFAIKHWQQNAAKFTHILLLLSLIIMPLSGYVMTEAAGRPVNVFMLFSLPPIPDSRYLKEVAELIHSICAYSICGLLIAHIGGALCHQIVDKKPILKRMLFK</sequence>
<keyword evidence="16" id="KW-1185">Reference proteome</keyword>
<evidence type="ECO:0000259" key="14">
    <source>
        <dbReference type="Pfam" id="PF01292"/>
    </source>
</evidence>
<keyword evidence="5" id="KW-0349">Heme</keyword>
<keyword evidence="10" id="KW-0408">Iron</keyword>
<evidence type="ECO:0000256" key="13">
    <source>
        <dbReference type="SAM" id="Phobius"/>
    </source>
</evidence>
<comment type="subcellular location">
    <subcellularLocation>
        <location evidence="2">Cell membrane</location>
        <topology evidence="2">Multi-pass membrane protein</topology>
    </subcellularLocation>
</comment>
<evidence type="ECO:0000256" key="1">
    <source>
        <dbReference type="ARBA" id="ARBA00001970"/>
    </source>
</evidence>
<keyword evidence="7" id="KW-0479">Metal-binding</keyword>
<comment type="caution">
    <text evidence="15">The sequence shown here is derived from an EMBL/GenBank/DDBJ whole genome shotgun (WGS) entry which is preliminary data.</text>
</comment>
<dbReference type="Gene3D" id="1.20.950.20">
    <property type="entry name" value="Transmembrane di-heme cytochromes, Chain C"/>
    <property type="match status" value="2"/>
</dbReference>
<evidence type="ECO:0000256" key="2">
    <source>
        <dbReference type="ARBA" id="ARBA00004651"/>
    </source>
</evidence>
<protein>
    <submittedName>
        <fullName evidence="15">Cytochrome b</fullName>
    </submittedName>
</protein>
<evidence type="ECO:0000256" key="3">
    <source>
        <dbReference type="ARBA" id="ARBA00022448"/>
    </source>
</evidence>
<feature type="transmembrane region" description="Helical" evidence="13">
    <location>
        <begin position="54"/>
        <end position="75"/>
    </location>
</feature>
<dbReference type="InterPro" id="IPR016174">
    <property type="entry name" value="Di-haem_cyt_TM"/>
</dbReference>
<evidence type="ECO:0000256" key="5">
    <source>
        <dbReference type="ARBA" id="ARBA00022617"/>
    </source>
</evidence>
<feature type="transmembrane region" description="Helical" evidence="13">
    <location>
        <begin position="145"/>
        <end position="171"/>
    </location>
</feature>
<dbReference type="InterPro" id="IPR011577">
    <property type="entry name" value="Cyt_b561_bac/Ni-Hgenase"/>
</dbReference>
<evidence type="ECO:0000256" key="7">
    <source>
        <dbReference type="ARBA" id="ARBA00022723"/>
    </source>
</evidence>
<dbReference type="Pfam" id="PF01292">
    <property type="entry name" value="Ni_hydr_CYTB"/>
    <property type="match status" value="1"/>
</dbReference>
<evidence type="ECO:0000256" key="8">
    <source>
        <dbReference type="ARBA" id="ARBA00022982"/>
    </source>
</evidence>
<evidence type="ECO:0000256" key="10">
    <source>
        <dbReference type="ARBA" id="ARBA00023004"/>
    </source>
</evidence>
<dbReference type="EMBL" id="JAKGAS010000003">
    <property type="protein sequence ID" value="MCF2947831.1"/>
    <property type="molecule type" value="Genomic_DNA"/>
</dbReference>
<evidence type="ECO:0000313" key="15">
    <source>
        <dbReference type="EMBL" id="MCF2947831.1"/>
    </source>
</evidence>
<name>A0ABS9D847_9ALTE</name>
<keyword evidence="9 13" id="KW-1133">Transmembrane helix</keyword>
<keyword evidence="6 13" id="KW-0812">Transmembrane</keyword>
<keyword evidence="3" id="KW-0813">Transport</keyword>